<evidence type="ECO:0000313" key="2">
    <source>
        <dbReference type="EMBL" id="KAK3371220.1"/>
    </source>
</evidence>
<feature type="region of interest" description="Disordered" evidence="1">
    <location>
        <begin position="120"/>
        <end position="142"/>
    </location>
</feature>
<keyword evidence="3" id="KW-1185">Reference proteome</keyword>
<reference evidence="2" key="1">
    <citation type="journal article" date="2023" name="Mol. Phylogenet. Evol.">
        <title>Genome-scale phylogeny and comparative genomics of the fungal order Sordariales.</title>
        <authorList>
            <person name="Hensen N."/>
            <person name="Bonometti L."/>
            <person name="Westerberg I."/>
            <person name="Brannstrom I.O."/>
            <person name="Guillou S."/>
            <person name="Cros-Aarteil S."/>
            <person name="Calhoun S."/>
            <person name="Haridas S."/>
            <person name="Kuo A."/>
            <person name="Mondo S."/>
            <person name="Pangilinan J."/>
            <person name="Riley R."/>
            <person name="LaButti K."/>
            <person name="Andreopoulos B."/>
            <person name="Lipzen A."/>
            <person name="Chen C."/>
            <person name="Yan M."/>
            <person name="Daum C."/>
            <person name="Ng V."/>
            <person name="Clum A."/>
            <person name="Steindorff A."/>
            <person name="Ohm R.A."/>
            <person name="Martin F."/>
            <person name="Silar P."/>
            <person name="Natvig D.O."/>
            <person name="Lalanne C."/>
            <person name="Gautier V."/>
            <person name="Ament-Velasquez S.L."/>
            <person name="Kruys A."/>
            <person name="Hutchinson M.I."/>
            <person name="Powell A.J."/>
            <person name="Barry K."/>
            <person name="Miller A.N."/>
            <person name="Grigoriev I.V."/>
            <person name="Debuchy R."/>
            <person name="Gladieux P."/>
            <person name="Hiltunen Thoren M."/>
            <person name="Johannesson H."/>
        </authorList>
    </citation>
    <scope>NUCLEOTIDE SEQUENCE</scope>
    <source>
        <strain evidence="2">CBS 958.72</strain>
    </source>
</reference>
<organism evidence="2 3">
    <name type="scientific">Lasiosphaeria ovina</name>
    <dbReference type="NCBI Taxonomy" id="92902"/>
    <lineage>
        <taxon>Eukaryota</taxon>
        <taxon>Fungi</taxon>
        <taxon>Dikarya</taxon>
        <taxon>Ascomycota</taxon>
        <taxon>Pezizomycotina</taxon>
        <taxon>Sordariomycetes</taxon>
        <taxon>Sordariomycetidae</taxon>
        <taxon>Sordariales</taxon>
        <taxon>Lasiosphaeriaceae</taxon>
        <taxon>Lasiosphaeria</taxon>
    </lineage>
</organism>
<protein>
    <submittedName>
        <fullName evidence="2">Uncharacterized protein</fullName>
    </submittedName>
</protein>
<dbReference type="AlphaFoldDB" id="A0AAE0N5P3"/>
<dbReference type="EMBL" id="JAULSN010000005">
    <property type="protein sequence ID" value="KAK3371220.1"/>
    <property type="molecule type" value="Genomic_DNA"/>
</dbReference>
<dbReference type="Proteomes" id="UP001287356">
    <property type="component" value="Unassembled WGS sequence"/>
</dbReference>
<reference evidence="2" key="2">
    <citation type="submission" date="2023-06" db="EMBL/GenBank/DDBJ databases">
        <authorList>
            <consortium name="Lawrence Berkeley National Laboratory"/>
            <person name="Haridas S."/>
            <person name="Hensen N."/>
            <person name="Bonometti L."/>
            <person name="Westerberg I."/>
            <person name="Brannstrom I.O."/>
            <person name="Guillou S."/>
            <person name="Cros-Aarteil S."/>
            <person name="Calhoun S."/>
            <person name="Kuo A."/>
            <person name="Mondo S."/>
            <person name="Pangilinan J."/>
            <person name="Riley R."/>
            <person name="Labutti K."/>
            <person name="Andreopoulos B."/>
            <person name="Lipzen A."/>
            <person name="Chen C."/>
            <person name="Yanf M."/>
            <person name="Daum C."/>
            <person name="Ng V."/>
            <person name="Clum A."/>
            <person name="Steindorff A."/>
            <person name="Ohm R."/>
            <person name="Martin F."/>
            <person name="Silar P."/>
            <person name="Natvig D."/>
            <person name="Lalanne C."/>
            <person name="Gautier V."/>
            <person name="Ament-Velasquez S.L."/>
            <person name="Kruys A."/>
            <person name="Hutchinson M.I."/>
            <person name="Powell A.J."/>
            <person name="Barry K."/>
            <person name="Miller A.N."/>
            <person name="Grigoriev I.V."/>
            <person name="Debuchy R."/>
            <person name="Gladieux P."/>
            <person name="Thoren M.H."/>
            <person name="Johannesson H."/>
        </authorList>
    </citation>
    <scope>NUCLEOTIDE SEQUENCE</scope>
    <source>
        <strain evidence="2">CBS 958.72</strain>
    </source>
</reference>
<evidence type="ECO:0000313" key="3">
    <source>
        <dbReference type="Proteomes" id="UP001287356"/>
    </source>
</evidence>
<evidence type="ECO:0000256" key="1">
    <source>
        <dbReference type="SAM" id="MobiDB-lite"/>
    </source>
</evidence>
<sequence>MCPRFIHHGSLRTLCNAWPKWHESTFSLSTFPKPGFDSSPRCVYRQSLLLNITPKAARGSQFCTRLLATTPHRRVTRHRYLSAPSGFAFWTRNCIAQRPRHPRTAGRLTVEWTADRGLATTSGKMDHYPDQDDDDDDSCVSSDSDSKTFVSCLNEDLFPLSVPAADQDEDEDDVFATPGGGSGTSTPPDTTPGYVTMAARAYQLEMLEKSLRENIIVAVWPQPILTTADLTTN</sequence>
<gene>
    <name evidence="2" type="ORF">B0T24DRAFT_307900</name>
</gene>
<feature type="compositionally biased region" description="Low complexity" evidence="1">
    <location>
        <begin position="184"/>
        <end position="193"/>
    </location>
</feature>
<name>A0AAE0N5P3_9PEZI</name>
<comment type="caution">
    <text evidence="2">The sequence shown here is derived from an EMBL/GenBank/DDBJ whole genome shotgun (WGS) entry which is preliminary data.</text>
</comment>
<accession>A0AAE0N5P3</accession>
<feature type="region of interest" description="Disordered" evidence="1">
    <location>
        <begin position="169"/>
        <end position="193"/>
    </location>
</feature>
<proteinExistence type="predicted"/>